<dbReference type="InterPro" id="IPR002716">
    <property type="entry name" value="PIN_dom"/>
</dbReference>
<dbReference type="GO" id="GO:0005634">
    <property type="term" value="C:nucleus"/>
    <property type="evidence" value="ECO:0007669"/>
    <property type="project" value="UniProtKB-SubCell"/>
</dbReference>
<dbReference type="CDD" id="cd18727">
    <property type="entry name" value="PIN_Swt1-like"/>
    <property type="match status" value="1"/>
</dbReference>
<dbReference type="InterPro" id="IPR049014">
    <property type="entry name" value="SWT1_C"/>
</dbReference>
<feature type="domain" description="PIN" evidence="7">
    <location>
        <begin position="102"/>
        <end position="230"/>
    </location>
</feature>
<accession>A0A1A0GZ68</accession>
<dbReference type="Pfam" id="PF21693">
    <property type="entry name" value="SWT1_3rd"/>
    <property type="match status" value="1"/>
</dbReference>
<dbReference type="PANTHER" id="PTHR16161:SF0">
    <property type="entry name" value="TRANSCRIPTIONAL PROTEIN SWT1"/>
    <property type="match status" value="1"/>
</dbReference>
<comment type="caution">
    <text evidence="8">The sequence shown here is derived from an EMBL/GenBank/DDBJ whole genome shotgun (WGS) entry which is preliminary data.</text>
</comment>
<evidence type="ECO:0000313" key="8">
    <source>
        <dbReference type="EMBL" id="OBA16992.1"/>
    </source>
</evidence>
<dbReference type="FunFam" id="3.40.50.1010:FF:000045">
    <property type="entry name" value="Transcriptional protein swt1"/>
    <property type="match status" value="1"/>
</dbReference>
<comment type="subcellular location">
    <subcellularLocation>
        <location evidence="1">Nucleus</location>
    </subcellularLocation>
</comment>
<evidence type="ECO:0000256" key="1">
    <source>
        <dbReference type="ARBA" id="ARBA00004123"/>
    </source>
</evidence>
<evidence type="ECO:0000256" key="5">
    <source>
        <dbReference type="ARBA" id="ARBA00074620"/>
    </source>
</evidence>
<dbReference type="GeneID" id="30031224"/>
<dbReference type="InterPro" id="IPR029060">
    <property type="entry name" value="PIN-like_dom_sf"/>
</dbReference>
<dbReference type="EMBL" id="LXTC01000010">
    <property type="protein sequence ID" value="OBA16992.1"/>
    <property type="molecule type" value="Genomic_DNA"/>
</dbReference>
<evidence type="ECO:0000256" key="4">
    <source>
        <dbReference type="ARBA" id="ARBA00060839"/>
    </source>
</evidence>
<evidence type="ECO:0000256" key="2">
    <source>
        <dbReference type="ARBA" id="ARBA00023163"/>
    </source>
</evidence>
<dbReference type="Pfam" id="PF13638">
    <property type="entry name" value="PIN_4"/>
    <property type="match status" value="1"/>
</dbReference>
<protein>
    <recommendedName>
        <fullName evidence="5">Transcriptional protein SWT1</fullName>
    </recommendedName>
</protein>
<dbReference type="GO" id="GO:0004540">
    <property type="term" value="F:RNA nuclease activity"/>
    <property type="evidence" value="ECO:0007669"/>
    <property type="project" value="UniProtKB-ARBA"/>
</dbReference>
<feature type="region of interest" description="Disordered" evidence="6">
    <location>
        <begin position="1"/>
        <end position="45"/>
    </location>
</feature>
<evidence type="ECO:0000313" key="9">
    <source>
        <dbReference type="Proteomes" id="UP000092555"/>
    </source>
</evidence>
<dbReference type="AlphaFoldDB" id="A0A1A0GZ68"/>
<keyword evidence="9" id="KW-1185">Reference proteome</keyword>
<gene>
    <name evidence="8" type="ORF">METBIDRAFT_48001</name>
</gene>
<dbReference type="STRING" id="869754.A0A1A0GZ68"/>
<keyword evidence="2" id="KW-0804">Transcription</keyword>
<dbReference type="Proteomes" id="UP000092555">
    <property type="component" value="Unassembled WGS sequence"/>
</dbReference>
<dbReference type="InterPro" id="IPR052626">
    <property type="entry name" value="SWT1_Regulator"/>
</dbReference>
<evidence type="ECO:0000259" key="7">
    <source>
        <dbReference type="SMART" id="SM00670"/>
    </source>
</evidence>
<dbReference type="PANTHER" id="PTHR16161">
    <property type="entry name" value="TRANSCRIPTIONAL PROTEIN SWT1"/>
    <property type="match status" value="1"/>
</dbReference>
<dbReference type="OrthoDB" id="2017974at2759"/>
<evidence type="ECO:0000256" key="6">
    <source>
        <dbReference type="SAM" id="MobiDB-lite"/>
    </source>
</evidence>
<name>A0A1A0GZ68_9ASCO</name>
<proteinExistence type="inferred from homology"/>
<dbReference type="SUPFAM" id="SSF88723">
    <property type="entry name" value="PIN domain-like"/>
    <property type="match status" value="1"/>
</dbReference>
<dbReference type="Gene3D" id="3.40.50.1010">
    <property type="entry name" value="5'-nuclease"/>
    <property type="match status" value="1"/>
</dbReference>
<dbReference type="RefSeq" id="XP_018709289.1">
    <property type="nucleotide sequence ID" value="XM_018858248.1"/>
</dbReference>
<keyword evidence="3" id="KW-0539">Nucleus</keyword>
<dbReference type="SMART" id="SM00670">
    <property type="entry name" value="PINc"/>
    <property type="match status" value="1"/>
</dbReference>
<feature type="compositionally biased region" description="Polar residues" evidence="6">
    <location>
        <begin position="32"/>
        <end position="41"/>
    </location>
</feature>
<comment type="similarity">
    <text evidence="4">Belongs to the SWT1 family.</text>
</comment>
<organism evidence="8 9">
    <name type="scientific">Metschnikowia bicuspidata var. bicuspidata NRRL YB-4993</name>
    <dbReference type="NCBI Taxonomy" id="869754"/>
    <lineage>
        <taxon>Eukaryota</taxon>
        <taxon>Fungi</taxon>
        <taxon>Dikarya</taxon>
        <taxon>Ascomycota</taxon>
        <taxon>Saccharomycotina</taxon>
        <taxon>Pichiomycetes</taxon>
        <taxon>Metschnikowiaceae</taxon>
        <taxon>Metschnikowia</taxon>
    </lineage>
</organism>
<evidence type="ECO:0000256" key="3">
    <source>
        <dbReference type="ARBA" id="ARBA00023242"/>
    </source>
</evidence>
<reference evidence="8 9" key="1">
    <citation type="submission" date="2016-05" db="EMBL/GenBank/DDBJ databases">
        <title>Comparative genomics of biotechnologically important yeasts.</title>
        <authorList>
            <consortium name="DOE Joint Genome Institute"/>
            <person name="Riley R."/>
            <person name="Haridas S."/>
            <person name="Wolfe K.H."/>
            <person name="Lopes M.R."/>
            <person name="Hittinger C.T."/>
            <person name="Goker M."/>
            <person name="Salamov A."/>
            <person name="Wisecaver J."/>
            <person name="Long T.M."/>
            <person name="Aerts A.L."/>
            <person name="Barry K."/>
            <person name="Choi C."/>
            <person name="Clum A."/>
            <person name="Coughlan A.Y."/>
            <person name="Deshpande S."/>
            <person name="Douglass A.P."/>
            <person name="Hanson S.J."/>
            <person name="Klenk H.-P."/>
            <person name="LaButti K."/>
            <person name="Lapidus A."/>
            <person name="Lindquist E."/>
            <person name="Lipzen A."/>
            <person name="Meier-kolthoff J.P."/>
            <person name="Ohm R.A."/>
            <person name="Otillar R.P."/>
            <person name="Pangilinan J."/>
            <person name="Peng Y."/>
            <person name="Rokas A."/>
            <person name="Rosa C.A."/>
            <person name="Scheuner C."/>
            <person name="Sibirny A.A."/>
            <person name="Slot J.C."/>
            <person name="Stielow J.B."/>
            <person name="Sun H."/>
            <person name="Kurtzman C.P."/>
            <person name="Blackwell M."/>
            <person name="Grigoriev I.V."/>
            <person name="Jeffries T.W."/>
        </authorList>
    </citation>
    <scope>NUCLEOTIDE SEQUENCE [LARGE SCALE GENOMIC DNA]</scope>
    <source>
        <strain evidence="8 9">NRRL YB-4993</strain>
    </source>
</reference>
<sequence length="424" mass="47812">MELPSIHAPNGLSESDRKRAITVGPSRRSQIRTEPSSSFNAGSYAPAPDIEMMAIDDMEESRMISDIVASSRSETDFSASDEMELDRHILQTSTVALQGNVSYLIIDTNFILSQLLILDELKTIGERYGIVIVIPIQVVRELDGLKGSENRASNEQGGLLDIGKLARRANDWIFSCLAQRCPTVKGQGLKEKIDRYATKDDAILDCCLYYKEEYKHTLQILFSNDKNLCLKALMNDVLTISFHKDMSAQLIAEKIYQENMMRFGYIDPNSVASVEVEVPSPVHAQSPEQITESIYAEILKVACHIVGLYMRAEYGDDISLIRDYDANSTVSLEDAVMVIIRFWRPVFSQSLRGGEPFEEHHGRSTPIMVDPPRSAHDLLQFVDFWESLLLKLYEKNSRLDGLEVIQIHAKKWKDLAHSLVAAEH</sequence>